<gene>
    <name evidence="1" type="ORF">I206_101149</name>
</gene>
<dbReference type="RefSeq" id="XP_070058437.1">
    <property type="nucleotide sequence ID" value="XM_070202336.1"/>
</dbReference>
<keyword evidence="2" id="KW-1185">Reference proteome</keyword>
<evidence type="ECO:0000313" key="1">
    <source>
        <dbReference type="EMBL" id="WWC67242.1"/>
    </source>
</evidence>
<protein>
    <submittedName>
        <fullName evidence="1">Uncharacterized protein</fullName>
    </submittedName>
</protein>
<organism evidence="1 2">
    <name type="scientific">Kwoniella pini CBS 10737</name>
    <dbReference type="NCBI Taxonomy" id="1296096"/>
    <lineage>
        <taxon>Eukaryota</taxon>
        <taxon>Fungi</taxon>
        <taxon>Dikarya</taxon>
        <taxon>Basidiomycota</taxon>
        <taxon>Agaricomycotina</taxon>
        <taxon>Tremellomycetes</taxon>
        <taxon>Tremellales</taxon>
        <taxon>Cryptococcaceae</taxon>
        <taxon>Kwoniella</taxon>
    </lineage>
</organism>
<evidence type="ECO:0000313" key="2">
    <source>
        <dbReference type="Proteomes" id="UP000094020"/>
    </source>
</evidence>
<proteinExistence type="predicted"/>
<dbReference type="GeneID" id="96955697"/>
<sequence length="107" mass="12438">MSSIYTTRFNHDDSYQASSVANVNPAARFFERTVWSAWKERDTSGQPLRPTWQWASDALNLTPRQNTGSVYEFYHEPDPNNPHVMALNEAGKIMQNRLDELEIYLED</sequence>
<dbReference type="KEGG" id="kpin:96955697"/>
<dbReference type="AlphaFoldDB" id="A0AAJ8KZC6"/>
<dbReference type="Proteomes" id="UP000094020">
    <property type="component" value="Chromosome 1"/>
</dbReference>
<accession>A0AAJ8KZC6</accession>
<dbReference type="EMBL" id="CP144519">
    <property type="protein sequence ID" value="WWC67242.1"/>
    <property type="molecule type" value="Genomic_DNA"/>
</dbReference>
<name>A0AAJ8KZC6_9TREE</name>
<reference evidence="1" key="2">
    <citation type="submission" date="2024-02" db="EMBL/GenBank/DDBJ databases">
        <title>Comparative genomics of Cryptococcus and Kwoniella reveals pathogenesis evolution and contrasting modes of karyotype evolution via chromosome fusion or intercentromeric recombination.</title>
        <authorList>
            <person name="Coelho M.A."/>
            <person name="David-Palma M."/>
            <person name="Shea T."/>
            <person name="Bowers K."/>
            <person name="McGinley-Smith S."/>
            <person name="Mohammad A.W."/>
            <person name="Gnirke A."/>
            <person name="Yurkov A.M."/>
            <person name="Nowrousian M."/>
            <person name="Sun S."/>
            <person name="Cuomo C.A."/>
            <person name="Heitman J."/>
        </authorList>
    </citation>
    <scope>NUCLEOTIDE SEQUENCE</scope>
    <source>
        <strain evidence="1">CBS 10737</strain>
    </source>
</reference>
<reference evidence="1" key="1">
    <citation type="submission" date="2013-07" db="EMBL/GenBank/DDBJ databases">
        <authorList>
            <consortium name="The Broad Institute Genome Sequencing Platform"/>
            <person name="Cuomo C."/>
            <person name="Litvintseva A."/>
            <person name="Chen Y."/>
            <person name="Heitman J."/>
            <person name="Sun S."/>
            <person name="Springer D."/>
            <person name="Dromer F."/>
            <person name="Young S.K."/>
            <person name="Zeng Q."/>
            <person name="Gargeya S."/>
            <person name="Fitzgerald M."/>
            <person name="Abouelleil A."/>
            <person name="Alvarado L."/>
            <person name="Berlin A.M."/>
            <person name="Chapman S.B."/>
            <person name="Dewar J."/>
            <person name="Goldberg J."/>
            <person name="Griggs A."/>
            <person name="Gujja S."/>
            <person name="Hansen M."/>
            <person name="Howarth C."/>
            <person name="Imamovic A."/>
            <person name="Larimer J."/>
            <person name="McCowan C."/>
            <person name="Murphy C."/>
            <person name="Pearson M."/>
            <person name="Priest M."/>
            <person name="Roberts A."/>
            <person name="Saif S."/>
            <person name="Shea T."/>
            <person name="Sykes S."/>
            <person name="Wortman J."/>
            <person name="Nusbaum C."/>
            <person name="Birren B."/>
        </authorList>
    </citation>
    <scope>NUCLEOTIDE SEQUENCE</scope>
    <source>
        <strain evidence="1">CBS 10737</strain>
    </source>
</reference>